<dbReference type="EMBL" id="SDHX01000001">
    <property type="protein sequence ID" value="RXK56412.1"/>
    <property type="molecule type" value="Genomic_DNA"/>
</dbReference>
<dbReference type="Proteomes" id="UP000290218">
    <property type="component" value="Unassembled WGS sequence"/>
</dbReference>
<gene>
    <name evidence="1" type="ORF">ESB00_11250</name>
</gene>
<organism evidence="1 2">
    <name type="scientific">Oleiharenicola lentus</name>
    <dbReference type="NCBI Taxonomy" id="2508720"/>
    <lineage>
        <taxon>Bacteria</taxon>
        <taxon>Pseudomonadati</taxon>
        <taxon>Verrucomicrobiota</taxon>
        <taxon>Opitutia</taxon>
        <taxon>Opitutales</taxon>
        <taxon>Opitutaceae</taxon>
        <taxon>Oleiharenicola</taxon>
    </lineage>
</organism>
<evidence type="ECO:0000313" key="2">
    <source>
        <dbReference type="Proteomes" id="UP000290218"/>
    </source>
</evidence>
<proteinExistence type="predicted"/>
<dbReference type="InterPro" id="IPR011447">
    <property type="entry name" value="DUF1552"/>
</dbReference>
<accession>A0A4Q1CBX3</accession>
<sequence>MKPLSRRHFLRSTGALMALPLLEAMIPTGFGSVARAATAAARRRPVRLGWLFYPNGVVKEGWEICGTGRDFSLNVSNAPLQAVRDDVLFVSNLAQREAATKVEDVAGAHARGTSSFLTAASARKTNGNDIYIGVSADQVAARHIGAETRLPSIELGVEEGKQEGRCDNGYSCVYLSNISWRSPTQPCGVEINPRRAFDRLFGVAGPEGDAFRQRAAKRQSVLDFVGTEAKSLLRTVGSTDRRKLDEYFTSVREVELYIDKVANLPPIPVPLSLRPPGDPENVVHHMRIMYDLMALSFQTDATRVATLMLADGQTNQVYEHLGLTSGHHQLTHSTGLEADIQKIDRFMAEEFARFVAKLKATPDGDDGASLLDNCLIAYGSDVSDGRNHNQMNMPCVVAGHGGGAFQPGRHVFAEKHTPLANVYVSMLQAAGCPVKEFGDSTGPFAGALESA</sequence>
<dbReference type="AlphaFoldDB" id="A0A4Q1CBX3"/>
<dbReference type="Pfam" id="PF07586">
    <property type="entry name" value="HXXSHH"/>
    <property type="match status" value="1"/>
</dbReference>
<comment type="caution">
    <text evidence="1">The sequence shown here is derived from an EMBL/GenBank/DDBJ whole genome shotgun (WGS) entry which is preliminary data.</text>
</comment>
<evidence type="ECO:0000313" key="1">
    <source>
        <dbReference type="EMBL" id="RXK56412.1"/>
    </source>
</evidence>
<reference evidence="1 2" key="1">
    <citation type="submission" date="2019-01" db="EMBL/GenBank/DDBJ databases">
        <title>Lacunisphaera sp. strain TWA-58.</title>
        <authorList>
            <person name="Chen W.-M."/>
        </authorList>
    </citation>
    <scope>NUCLEOTIDE SEQUENCE [LARGE SCALE GENOMIC DNA]</scope>
    <source>
        <strain evidence="1 2">TWA-58</strain>
    </source>
</reference>
<keyword evidence="2" id="KW-1185">Reference proteome</keyword>
<dbReference type="InterPro" id="IPR006311">
    <property type="entry name" value="TAT_signal"/>
</dbReference>
<name>A0A4Q1CBX3_9BACT</name>
<dbReference type="RefSeq" id="WP_129047781.1">
    <property type="nucleotide sequence ID" value="NZ_SDHX01000001.1"/>
</dbReference>
<dbReference type="PROSITE" id="PS51318">
    <property type="entry name" value="TAT"/>
    <property type="match status" value="1"/>
</dbReference>
<dbReference type="OrthoDB" id="182303at2"/>
<protein>
    <submittedName>
        <fullName evidence="1">DUF1552 domain-containing protein</fullName>
    </submittedName>
</protein>